<keyword evidence="3" id="KW-1185">Reference proteome</keyword>
<proteinExistence type="predicted"/>
<name>A0A1X7LBN4_9SPHI</name>
<evidence type="ECO:0008006" key="4">
    <source>
        <dbReference type="Google" id="ProtNLM"/>
    </source>
</evidence>
<dbReference type="EMBL" id="FXAU01000009">
    <property type="protein sequence ID" value="SMG51110.1"/>
    <property type="molecule type" value="Genomic_DNA"/>
</dbReference>
<dbReference type="OrthoDB" id="708993at2"/>
<protein>
    <recommendedName>
        <fullName evidence="4">Outer membrane protein beta-barrel domain-containing protein</fullName>
    </recommendedName>
</protein>
<dbReference type="RefSeq" id="WP_085474490.1">
    <property type="nucleotide sequence ID" value="NZ_FXAU01000009.1"/>
</dbReference>
<evidence type="ECO:0000313" key="2">
    <source>
        <dbReference type="EMBL" id="SMG51110.1"/>
    </source>
</evidence>
<accession>A0A1X7LBN4</accession>
<feature type="chain" id="PRO_5010888592" description="Outer membrane protein beta-barrel domain-containing protein" evidence="1">
    <location>
        <begin position="20"/>
        <end position="158"/>
    </location>
</feature>
<organism evidence="2 3">
    <name type="scientific">Sphingobacterium psychroaquaticum</name>
    <dbReference type="NCBI Taxonomy" id="561061"/>
    <lineage>
        <taxon>Bacteria</taxon>
        <taxon>Pseudomonadati</taxon>
        <taxon>Bacteroidota</taxon>
        <taxon>Sphingobacteriia</taxon>
        <taxon>Sphingobacteriales</taxon>
        <taxon>Sphingobacteriaceae</taxon>
        <taxon>Sphingobacterium</taxon>
    </lineage>
</organism>
<gene>
    <name evidence="2" type="ORF">SAMN05660862_3809</name>
</gene>
<evidence type="ECO:0000256" key="1">
    <source>
        <dbReference type="SAM" id="SignalP"/>
    </source>
</evidence>
<dbReference type="Proteomes" id="UP000192980">
    <property type="component" value="Unassembled WGS sequence"/>
</dbReference>
<feature type="signal peptide" evidence="1">
    <location>
        <begin position="1"/>
        <end position="19"/>
    </location>
</feature>
<dbReference type="AlphaFoldDB" id="A0A1X7LBN4"/>
<reference evidence="2 3" key="1">
    <citation type="submission" date="2017-04" db="EMBL/GenBank/DDBJ databases">
        <authorList>
            <person name="Afonso C.L."/>
            <person name="Miller P.J."/>
            <person name="Scott M.A."/>
            <person name="Spackman E."/>
            <person name="Goraichik I."/>
            <person name="Dimitrov K.M."/>
            <person name="Suarez D.L."/>
            <person name="Swayne D.E."/>
        </authorList>
    </citation>
    <scope>NUCLEOTIDE SEQUENCE [LARGE SCALE GENOMIC DNA]</scope>
    <source>
        <strain evidence="2 3">DSM 22418</strain>
    </source>
</reference>
<keyword evidence="1" id="KW-0732">Signal</keyword>
<evidence type="ECO:0000313" key="3">
    <source>
        <dbReference type="Proteomes" id="UP000192980"/>
    </source>
</evidence>
<sequence length="158" mass="17469">MKKLFISILSLFFVVSSFAQEEVEATSSGSSWIWGPSVGYQYQRGSFVKISGWGLFAPNLSQYMKIDAGANFTWMGSGTTVIPELGFTYYLSNRGIWPFIKAEATPYTITPKVGISLLSFVDIGLGYGIDINQKSGFKKLDGFTGSINLNLPLNFFIR</sequence>